<protein>
    <submittedName>
        <fullName evidence="1">Uncharacterized protein</fullName>
    </submittedName>
</protein>
<dbReference type="RefSeq" id="WP_179280085.1">
    <property type="nucleotide sequence ID" value="NZ_CP108152.1"/>
</dbReference>
<evidence type="ECO:0000313" key="2">
    <source>
        <dbReference type="Proteomes" id="UP000198280"/>
    </source>
</evidence>
<name>A0A239MJA2_9ACTN</name>
<organism evidence="1 2">
    <name type="scientific">Actinacidiphila glaucinigra</name>
    <dbReference type="NCBI Taxonomy" id="235986"/>
    <lineage>
        <taxon>Bacteria</taxon>
        <taxon>Bacillati</taxon>
        <taxon>Actinomycetota</taxon>
        <taxon>Actinomycetes</taxon>
        <taxon>Kitasatosporales</taxon>
        <taxon>Streptomycetaceae</taxon>
        <taxon>Actinacidiphila</taxon>
    </lineage>
</organism>
<keyword evidence="2" id="KW-1185">Reference proteome</keyword>
<sequence length="55" mass="5800">MPALALCAFAFEQLVQWRYGAAGAFAVGLFTVGHKARNTTFTCVGLAVIALLLAQ</sequence>
<dbReference type="AlphaFoldDB" id="A0A239MJA2"/>
<dbReference type="EMBL" id="FZOF01000024">
    <property type="protein sequence ID" value="SNT42152.1"/>
    <property type="molecule type" value="Genomic_DNA"/>
</dbReference>
<dbReference type="GeneID" id="95787002"/>
<accession>A0A239MJA2</accession>
<evidence type="ECO:0000313" key="1">
    <source>
        <dbReference type="EMBL" id="SNT42152.1"/>
    </source>
</evidence>
<gene>
    <name evidence="1" type="ORF">SAMN05216252_124114</name>
</gene>
<reference evidence="1 2" key="1">
    <citation type="submission" date="2017-06" db="EMBL/GenBank/DDBJ databases">
        <authorList>
            <person name="Kim H.J."/>
            <person name="Triplett B.A."/>
        </authorList>
    </citation>
    <scope>NUCLEOTIDE SEQUENCE [LARGE SCALE GENOMIC DNA]</scope>
    <source>
        <strain evidence="1 2">CGMCC 4.1858</strain>
    </source>
</reference>
<proteinExistence type="predicted"/>
<dbReference type="Proteomes" id="UP000198280">
    <property type="component" value="Unassembled WGS sequence"/>
</dbReference>